<protein>
    <submittedName>
        <fullName evidence="1">Uncharacterized protein</fullName>
    </submittedName>
</protein>
<reference evidence="1" key="1">
    <citation type="submission" date="2022-10" db="EMBL/GenBank/DDBJ databases">
        <title>Complete Genome of Trichothecium roseum strain YXFP-22015, a Plant Pathogen Isolated from Citrus.</title>
        <authorList>
            <person name="Wang Y."/>
            <person name="Zhu L."/>
        </authorList>
    </citation>
    <scope>NUCLEOTIDE SEQUENCE</scope>
    <source>
        <strain evidence="1">YXFP-22015</strain>
    </source>
</reference>
<keyword evidence="2" id="KW-1185">Reference proteome</keyword>
<gene>
    <name evidence="1" type="ORF">N3K66_007904</name>
</gene>
<comment type="caution">
    <text evidence="1">The sequence shown here is derived from an EMBL/GenBank/DDBJ whole genome shotgun (WGS) entry which is preliminary data.</text>
</comment>
<dbReference type="EMBL" id="CM047947">
    <property type="protein sequence ID" value="KAI9896882.1"/>
    <property type="molecule type" value="Genomic_DNA"/>
</dbReference>
<evidence type="ECO:0000313" key="2">
    <source>
        <dbReference type="Proteomes" id="UP001163324"/>
    </source>
</evidence>
<organism evidence="1 2">
    <name type="scientific">Trichothecium roseum</name>
    <dbReference type="NCBI Taxonomy" id="47278"/>
    <lineage>
        <taxon>Eukaryota</taxon>
        <taxon>Fungi</taxon>
        <taxon>Dikarya</taxon>
        <taxon>Ascomycota</taxon>
        <taxon>Pezizomycotina</taxon>
        <taxon>Sordariomycetes</taxon>
        <taxon>Hypocreomycetidae</taxon>
        <taxon>Hypocreales</taxon>
        <taxon>Hypocreales incertae sedis</taxon>
        <taxon>Trichothecium</taxon>
    </lineage>
</organism>
<name>A0ACC0UUH3_9HYPO</name>
<accession>A0ACC0UUH3</accession>
<sequence>MDSKWWEAPEGEENRIWHKPEVMLYTLSHYPETSSYAQIYDIAHRSCYRANFDTVVTDEEWMENLVTKQVTEYQAKHGTNPDFNVINTTREGTLVTFEKKPYSEVAHSIKGNVHYGQGPDDVFPTTTYDELLRKTYMTCGSDRCVWQGVECVFKRIEMVEDLNAIRREIEYRQALVAAMSSSSSSELHSTSDDRYTTTTTMEEKFNVLGILLPYGGEIVENLAGGYEYGMCRALKGEKPPPKPWPSIPVSEEQILVLVRGVREIARAGVVHGDVADQNTLVAPDGRLVLSERSRLTTSAMRTRSET</sequence>
<evidence type="ECO:0000313" key="1">
    <source>
        <dbReference type="EMBL" id="KAI9896882.1"/>
    </source>
</evidence>
<dbReference type="Proteomes" id="UP001163324">
    <property type="component" value="Chromosome 8"/>
</dbReference>
<proteinExistence type="predicted"/>